<dbReference type="EMBL" id="SMMG02000008">
    <property type="protein sequence ID" value="KAA3464288.1"/>
    <property type="molecule type" value="Genomic_DNA"/>
</dbReference>
<protein>
    <submittedName>
        <fullName evidence="1">Protein-tyrosine-phosphatase MKP1-like</fullName>
    </submittedName>
</protein>
<gene>
    <name evidence="1" type="ORF">EPI10_008556</name>
</gene>
<keyword evidence="2" id="KW-1185">Reference proteome</keyword>
<sequence>MAYFCCGISGIRHNSHGKTNEMSFRYKGSPCEDQILLTSIIEHEENASKMSVGMCYLRNYALETGGGRGTKHVATMSESTWLYSTILR</sequence>
<reference evidence="2" key="1">
    <citation type="journal article" date="2019" name="Plant Biotechnol. J.">
        <title>Genome sequencing of the Australian wild diploid species Gossypium australe highlights disease resistance and delayed gland morphogenesis.</title>
        <authorList>
            <person name="Cai Y."/>
            <person name="Cai X."/>
            <person name="Wang Q."/>
            <person name="Wang P."/>
            <person name="Zhang Y."/>
            <person name="Cai C."/>
            <person name="Xu Y."/>
            <person name="Wang K."/>
            <person name="Zhou Z."/>
            <person name="Wang C."/>
            <person name="Geng S."/>
            <person name="Li B."/>
            <person name="Dong Q."/>
            <person name="Hou Y."/>
            <person name="Wang H."/>
            <person name="Ai P."/>
            <person name="Liu Z."/>
            <person name="Yi F."/>
            <person name="Sun M."/>
            <person name="An G."/>
            <person name="Cheng J."/>
            <person name="Zhang Y."/>
            <person name="Shi Q."/>
            <person name="Xie Y."/>
            <person name="Shi X."/>
            <person name="Chang Y."/>
            <person name="Huang F."/>
            <person name="Chen Y."/>
            <person name="Hong S."/>
            <person name="Mi L."/>
            <person name="Sun Q."/>
            <person name="Zhang L."/>
            <person name="Zhou B."/>
            <person name="Peng R."/>
            <person name="Zhang X."/>
            <person name="Liu F."/>
        </authorList>
    </citation>
    <scope>NUCLEOTIDE SEQUENCE [LARGE SCALE GENOMIC DNA]</scope>
    <source>
        <strain evidence="2">cv. PA1801</strain>
    </source>
</reference>
<dbReference type="OrthoDB" id="165342at2759"/>
<name>A0A5B6V569_9ROSI</name>
<comment type="caution">
    <text evidence="1">The sequence shown here is derived from an EMBL/GenBank/DDBJ whole genome shotgun (WGS) entry which is preliminary data.</text>
</comment>
<accession>A0A5B6V569</accession>
<evidence type="ECO:0000313" key="2">
    <source>
        <dbReference type="Proteomes" id="UP000325315"/>
    </source>
</evidence>
<proteinExistence type="predicted"/>
<organism evidence="1 2">
    <name type="scientific">Gossypium australe</name>
    <dbReference type="NCBI Taxonomy" id="47621"/>
    <lineage>
        <taxon>Eukaryota</taxon>
        <taxon>Viridiplantae</taxon>
        <taxon>Streptophyta</taxon>
        <taxon>Embryophyta</taxon>
        <taxon>Tracheophyta</taxon>
        <taxon>Spermatophyta</taxon>
        <taxon>Magnoliopsida</taxon>
        <taxon>eudicotyledons</taxon>
        <taxon>Gunneridae</taxon>
        <taxon>Pentapetalae</taxon>
        <taxon>rosids</taxon>
        <taxon>malvids</taxon>
        <taxon>Malvales</taxon>
        <taxon>Malvaceae</taxon>
        <taxon>Malvoideae</taxon>
        <taxon>Gossypium</taxon>
    </lineage>
</organism>
<dbReference type="Proteomes" id="UP000325315">
    <property type="component" value="Unassembled WGS sequence"/>
</dbReference>
<evidence type="ECO:0000313" key="1">
    <source>
        <dbReference type="EMBL" id="KAA3464288.1"/>
    </source>
</evidence>
<dbReference type="AlphaFoldDB" id="A0A5B6V569"/>